<accession>A0ABW3PXJ4</accession>
<feature type="transmembrane region" description="Helical" evidence="6">
    <location>
        <begin position="340"/>
        <end position="361"/>
    </location>
</feature>
<dbReference type="PANTHER" id="PTHR30287">
    <property type="entry name" value="MEMBRANE COMPONENT OF PREDICTED ABC SUPERFAMILY METABOLITE UPTAKE TRANSPORTER"/>
    <property type="match status" value="1"/>
</dbReference>
<dbReference type="InterPro" id="IPR038766">
    <property type="entry name" value="Membrane_comp_ABC_pdt"/>
</dbReference>
<evidence type="ECO:0000256" key="4">
    <source>
        <dbReference type="ARBA" id="ARBA00022989"/>
    </source>
</evidence>
<evidence type="ECO:0000256" key="6">
    <source>
        <dbReference type="SAM" id="Phobius"/>
    </source>
</evidence>
<dbReference type="PANTHER" id="PTHR30287:SF2">
    <property type="entry name" value="BLL1001 PROTEIN"/>
    <property type="match status" value="1"/>
</dbReference>
<evidence type="ECO:0000259" key="7">
    <source>
        <dbReference type="Pfam" id="PF02687"/>
    </source>
</evidence>
<evidence type="ECO:0000256" key="1">
    <source>
        <dbReference type="ARBA" id="ARBA00004651"/>
    </source>
</evidence>
<comment type="caution">
    <text evidence="8">The sequence shown here is derived from an EMBL/GenBank/DDBJ whole genome shotgun (WGS) entry which is preliminary data.</text>
</comment>
<feature type="transmembrane region" description="Helical" evidence="6">
    <location>
        <begin position="736"/>
        <end position="756"/>
    </location>
</feature>
<keyword evidence="5 6" id="KW-0472">Membrane</keyword>
<feature type="domain" description="ABC3 transporter permease C-terminal" evidence="7">
    <location>
        <begin position="254"/>
        <end position="363"/>
    </location>
</feature>
<reference evidence="9" key="1">
    <citation type="journal article" date="2019" name="Int. J. Syst. Evol. Microbiol.">
        <title>The Global Catalogue of Microorganisms (GCM) 10K type strain sequencing project: providing services to taxonomists for standard genome sequencing and annotation.</title>
        <authorList>
            <consortium name="The Broad Institute Genomics Platform"/>
            <consortium name="The Broad Institute Genome Sequencing Center for Infectious Disease"/>
            <person name="Wu L."/>
            <person name="Ma J."/>
        </authorList>
    </citation>
    <scope>NUCLEOTIDE SEQUENCE [LARGE SCALE GENOMIC DNA]</scope>
    <source>
        <strain evidence="9">CCUG 53519</strain>
    </source>
</reference>
<evidence type="ECO:0000313" key="8">
    <source>
        <dbReference type="EMBL" id="MFD1129695.1"/>
    </source>
</evidence>
<feature type="transmembrane region" description="Helical" evidence="6">
    <location>
        <begin position="300"/>
        <end position="320"/>
    </location>
</feature>
<evidence type="ECO:0000313" key="9">
    <source>
        <dbReference type="Proteomes" id="UP001597169"/>
    </source>
</evidence>
<sequence length="772" mass="84217">MYLRIIRNDISKSKAITLTTTLFVAAAAALVSLAAILIVNLSGSLGTLMSQAETPHFMQMHSGDIDMKRLTAFAEQDEHVDEFQVIDFLNMDGAQIQLGDESLANSVQDNGFSTQSEAFDYLLDLHGDIITVTDGELYVPISYMRDSGVKVGDQAVISGKELTIAGFLRDSQMNSSLSGSKRFLVSEHDFAEIKKYGSTEYLIEFRLKDLSALSSFEAAYAAAGLEANGPTVTYSLFKMMNALSDGMMIGIILLISILVVAIAWMCIRFTLLAKIEDDYREIGVMKAIGMRISDIKRIYLAKYTLIAAAGSLLGFVLSLLSKGMLLENIRLYMGESDNSADAFLFGIIGILLVFLVIVTYVSMVLNRFRKISAADAIRFGVSQDTKTGAKRFTLNQSRLWNTNIFLGLKDVLARKKLYITMLAVLVISSFILIVPQNLYNTISARSFTSYMGIGNYDMRIDIQQAADMSDLSDKIASTMHSDSAISKYAVLTTKTFQTRTKEGTEENIKVELGDHSIFPVTYTEGRAPAVENEIALSTLNAEEMGKKLGDPLTLVINGEKADLTVTGIYSDITNGGKTAKAVFTDSSVPIMWSMICAELIDKSVTDHKVSEYAAKFKQAKVTDIDEYVTQTFGSTISSVEKASYAAAFAALIVIVLITLIFMKLLVAKDRYSIAVMKALGFTNSDIKAQYVVRSAFVLIVGITLGTLLANTLGELLAGAAISSFGASTFHFTVDPISAYLLSPLMMMITVLIATIIGTSGADRIQIYENIKG</sequence>
<feature type="transmembrane region" description="Helical" evidence="6">
    <location>
        <begin position="696"/>
        <end position="724"/>
    </location>
</feature>
<dbReference type="EMBL" id="JBHTKX010000001">
    <property type="protein sequence ID" value="MFD1129695.1"/>
    <property type="molecule type" value="Genomic_DNA"/>
</dbReference>
<dbReference type="RefSeq" id="WP_251582691.1">
    <property type="nucleotide sequence ID" value="NZ_JBHTKX010000001.1"/>
</dbReference>
<evidence type="ECO:0000256" key="3">
    <source>
        <dbReference type="ARBA" id="ARBA00022692"/>
    </source>
</evidence>
<proteinExistence type="predicted"/>
<keyword evidence="3 6" id="KW-0812">Transmembrane</keyword>
<feature type="transmembrane region" description="Helical" evidence="6">
    <location>
        <begin position="247"/>
        <end position="267"/>
    </location>
</feature>
<gene>
    <name evidence="8" type="ORF">ACFQ3J_16100</name>
</gene>
<evidence type="ECO:0000256" key="2">
    <source>
        <dbReference type="ARBA" id="ARBA00022475"/>
    </source>
</evidence>
<dbReference type="Pfam" id="PF02687">
    <property type="entry name" value="FtsX"/>
    <property type="match status" value="2"/>
</dbReference>
<feature type="transmembrane region" description="Helical" evidence="6">
    <location>
        <begin position="417"/>
        <end position="439"/>
    </location>
</feature>
<feature type="domain" description="ABC3 transporter permease C-terminal" evidence="7">
    <location>
        <begin position="645"/>
        <end position="755"/>
    </location>
</feature>
<dbReference type="InterPro" id="IPR003838">
    <property type="entry name" value="ABC3_permease_C"/>
</dbReference>
<evidence type="ECO:0000256" key="5">
    <source>
        <dbReference type="ARBA" id="ARBA00023136"/>
    </source>
</evidence>
<keyword evidence="4 6" id="KW-1133">Transmembrane helix</keyword>
<keyword evidence="9" id="KW-1185">Reference proteome</keyword>
<comment type="subcellular location">
    <subcellularLocation>
        <location evidence="1">Cell membrane</location>
        <topology evidence="1">Multi-pass membrane protein</topology>
    </subcellularLocation>
</comment>
<protein>
    <submittedName>
        <fullName evidence="8">ABC transporter permease</fullName>
    </submittedName>
</protein>
<name>A0ABW3PXJ4_9BACL</name>
<keyword evidence="2" id="KW-1003">Cell membrane</keyword>
<organism evidence="8 9">
    <name type="scientific">Paenibacillus provencensis</name>
    <dbReference type="NCBI Taxonomy" id="441151"/>
    <lineage>
        <taxon>Bacteria</taxon>
        <taxon>Bacillati</taxon>
        <taxon>Bacillota</taxon>
        <taxon>Bacilli</taxon>
        <taxon>Bacillales</taxon>
        <taxon>Paenibacillaceae</taxon>
        <taxon>Paenibacillus</taxon>
    </lineage>
</organism>
<dbReference type="Proteomes" id="UP001597169">
    <property type="component" value="Unassembled WGS sequence"/>
</dbReference>
<feature type="transmembrane region" description="Helical" evidence="6">
    <location>
        <begin position="644"/>
        <end position="666"/>
    </location>
</feature>